<reference evidence="1 2" key="1">
    <citation type="submission" date="2024-08" db="EMBL/GenBank/DDBJ databases">
        <authorList>
            <person name="Ishaq N."/>
        </authorList>
    </citation>
    <scope>NUCLEOTIDE SEQUENCE [LARGE SCALE GENOMIC DNA]</scope>
    <source>
        <strain evidence="1 2">JCM 30400</strain>
    </source>
</reference>
<protein>
    <submittedName>
        <fullName evidence="1">DUF6586 family protein</fullName>
    </submittedName>
</protein>
<gene>
    <name evidence="1" type="ORF">ACCI51_16515</name>
</gene>
<sequence length="161" mass="18166">MSNPYTGLVTSALRKSQLLSTSHYDSPLHRLALEEGALLQLWKAYRAFLAELSQQLQLGFETESLQVIDDSLQSQGRASSEVRELQLLLSEPESWLSAMLCAWKQLLQLSLAEEVQGQENLIPTHNIAGPRPVTLSLEVLLEWHASLSELVRRQRTNLEEC</sequence>
<dbReference type="RefSeq" id="WP_371844560.1">
    <property type="nucleotide sequence ID" value="NZ_JBGMEL010000019.1"/>
</dbReference>
<comment type="caution">
    <text evidence="1">The sequence shown here is derived from an EMBL/GenBank/DDBJ whole genome shotgun (WGS) entry which is preliminary data.</text>
</comment>
<dbReference type="Pfam" id="PF20227">
    <property type="entry name" value="DUF6586"/>
    <property type="match status" value="1"/>
</dbReference>
<name>A0ABV4NSR3_9GAMM</name>
<dbReference type="Proteomes" id="UP001569414">
    <property type="component" value="Unassembled WGS sequence"/>
</dbReference>
<proteinExistence type="predicted"/>
<accession>A0ABV4NSR3</accession>
<dbReference type="EMBL" id="JBGMEL010000019">
    <property type="protein sequence ID" value="MFA0792153.1"/>
    <property type="molecule type" value="Genomic_DNA"/>
</dbReference>
<evidence type="ECO:0000313" key="1">
    <source>
        <dbReference type="EMBL" id="MFA0792153.1"/>
    </source>
</evidence>
<evidence type="ECO:0000313" key="2">
    <source>
        <dbReference type="Proteomes" id="UP001569414"/>
    </source>
</evidence>
<keyword evidence="2" id="KW-1185">Reference proteome</keyword>
<dbReference type="InterPro" id="IPR046493">
    <property type="entry name" value="DUF6586"/>
</dbReference>
<organism evidence="1 2">
    <name type="scientific">Microbulbifer echini</name>
    <dbReference type="NCBI Taxonomy" id="1529067"/>
    <lineage>
        <taxon>Bacteria</taxon>
        <taxon>Pseudomonadati</taxon>
        <taxon>Pseudomonadota</taxon>
        <taxon>Gammaproteobacteria</taxon>
        <taxon>Cellvibrionales</taxon>
        <taxon>Microbulbiferaceae</taxon>
        <taxon>Microbulbifer</taxon>
    </lineage>
</organism>